<keyword evidence="1" id="KW-0812">Transmembrane</keyword>
<gene>
    <name evidence="2" type="ORF">UIB01_04365</name>
</gene>
<keyword evidence="1" id="KW-0472">Membrane</keyword>
<keyword evidence="1" id="KW-1133">Transmembrane helix</keyword>
<dbReference type="Pfam" id="PF09980">
    <property type="entry name" value="DUF2214"/>
    <property type="match status" value="1"/>
</dbReference>
<feature type="transmembrane region" description="Helical" evidence="1">
    <location>
        <begin position="6"/>
        <end position="23"/>
    </location>
</feature>
<evidence type="ECO:0000256" key="1">
    <source>
        <dbReference type="SAM" id="Phobius"/>
    </source>
</evidence>
<name>A0A023WPX3_STUST</name>
<dbReference type="EMBL" id="CP007509">
    <property type="protein sequence ID" value="AHY41740.1"/>
    <property type="molecule type" value="Genomic_DNA"/>
</dbReference>
<accession>A0A023WPX3</accession>
<reference evidence="2 3" key="1">
    <citation type="submission" date="2014-03" db="EMBL/GenBank/DDBJ databases">
        <title>Complete genome sequence of Pseudomonas stutzeri 19SMN4.</title>
        <authorList>
            <person name="Brunet-Galmes I."/>
            <person name="Nogales B."/>
            <person name="Busquets A."/>
            <person name="Pena A."/>
            <person name="Gomila M."/>
            <person name="Garcia-Valdes E."/>
            <person name="Lalucat J."/>
            <person name="Bennasar A."/>
            <person name="Bosch R."/>
        </authorList>
    </citation>
    <scope>NUCLEOTIDE SEQUENCE [LARGE SCALE GENOMIC DNA]</scope>
    <source>
        <strain evidence="2 3">19SMN4</strain>
    </source>
</reference>
<feature type="transmembrane region" description="Helical" evidence="1">
    <location>
        <begin position="43"/>
        <end position="64"/>
    </location>
</feature>
<dbReference type="AlphaFoldDB" id="A0A023WPX3"/>
<evidence type="ECO:0000313" key="2">
    <source>
        <dbReference type="EMBL" id="AHY41740.1"/>
    </source>
</evidence>
<dbReference type="PATRIC" id="fig|316.97.peg.891"/>
<dbReference type="InterPro" id="IPR018706">
    <property type="entry name" value="DUF2214_membrane"/>
</dbReference>
<evidence type="ECO:0000313" key="3">
    <source>
        <dbReference type="Proteomes" id="UP000025238"/>
    </source>
</evidence>
<organism evidence="2 3">
    <name type="scientific">Stutzerimonas stutzeri</name>
    <name type="common">Pseudomonas stutzeri</name>
    <dbReference type="NCBI Taxonomy" id="316"/>
    <lineage>
        <taxon>Bacteria</taxon>
        <taxon>Pseudomonadati</taxon>
        <taxon>Pseudomonadota</taxon>
        <taxon>Gammaproteobacteria</taxon>
        <taxon>Pseudomonadales</taxon>
        <taxon>Pseudomonadaceae</taxon>
        <taxon>Stutzerimonas</taxon>
    </lineage>
</organism>
<feature type="transmembrane region" description="Helical" evidence="1">
    <location>
        <begin position="84"/>
        <end position="103"/>
    </location>
</feature>
<sequence length="152" mass="16775">MAYAIAAYLHFLAIFLLFALLLLEHQLFRQPLTLERARSLFRIDIAFGITAAAVLASGAARAILYGKGLDYYLKNSLFHAKVGLFVVVAVLSIYPTLTFLRWRPALSAGQTPIMSNSSARWVKLTIRLELLLLLLIPLLAALMARGFGVMPG</sequence>
<proteinExistence type="predicted"/>
<protein>
    <submittedName>
        <fullName evidence="2">Membrane protein</fullName>
    </submittedName>
</protein>
<feature type="transmembrane region" description="Helical" evidence="1">
    <location>
        <begin position="124"/>
        <end position="144"/>
    </location>
</feature>
<dbReference type="Proteomes" id="UP000025238">
    <property type="component" value="Chromosome"/>
</dbReference>
<dbReference type="KEGG" id="pstu:UIB01_04365"/>